<dbReference type="SUPFAM" id="SSF51735">
    <property type="entry name" value="NAD(P)-binding Rossmann-fold domains"/>
    <property type="match status" value="1"/>
</dbReference>
<feature type="transmembrane region" description="Helical" evidence="7">
    <location>
        <begin position="12"/>
        <end position="35"/>
    </location>
</feature>
<name>A0AAU9ETP9_9BACT</name>
<protein>
    <submittedName>
        <fullName evidence="9">Undecaprenyl-phosphate glucose phosphotransferase</fullName>
    </submittedName>
</protein>
<feature type="transmembrane region" description="Helical" evidence="7">
    <location>
        <begin position="108"/>
        <end position="127"/>
    </location>
</feature>
<dbReference type="Pfam" id="PF13727">
    <property type="entry name" value="CoA_binding_3"/>
    <property type="match status" value="1"/>
</dbReference>
<keyword evidence="5 7" id="KW-1133">Transmembrane helix</keyword>
<dbReference type="InterPro" id="IPR036291">
    <property type="entry name" value="NAD(P)-bd_dom_sf"/>
</dbReference>
<gene>
    <name evidence="9" type="ORF">FAK_35750</name>
</gene>
<dbReference type="InterPro" id="IPR017475">
    <property type="entry name" value="EPS_sugar_tfrase"/>
</dbReference>
<proteinExistence type="inferred from homology"/>
<dbReference type="Pfam" id="PF02397">
    <property type="entry name" value="Bac_transf"/>
    <property type="match status" value="1"/>
</dbReference>
<dbReference type="NCBIfam" id="TIGR03023">
    <property type="entry name" value="WcaJ_sugtrans"/>
    <property type="match status" value="1"/>
</dbReference>
<dbReference type="Proteomes" id="UP001366166">
    <property type="component" value="Chromosome"/>
</dbReference>
<dbReference type="PANTHER" id="PTHR30576">
    <property type="entry name" value="COLANIC BIOSYNTHESIS UDP-GLUCOSE LIPID CARRIER TRANSFERASE"/>
    <property type="match status" value="1"/>
</dbReference>
<evidence type="ECO:0000256" key="7">
    <source>
        <dbReference type="SAM" id="Phobius"/>
    </source>
</evidence>
<evidence type="ECO:0000256" key="2">
    <source>
        <dbReference type="ARBA" id="ARBA00006464"/>
    </source>
</evidence>
<feature type="domain" description="Bacterial sugar transferase" evidence="8">
    <location>
        <begin position="278"/>
        <end position="456"/>
    </location>
</feature>
<accession>A0AAU9ETP9</accession>
<evidence type="ECO:0000256" key="4">
    <source>
        <dbReference type="ARBA" id="ARBA00022692"/>
    </source>
</evidence>
<evidence type="ECO:0000313" key="10">
    <source>
        <dbReference type="Proteomes" id="UP001366166"/>
    </source>
</evidence>
<dbReference type="NCBIfam" id="TIGR03025">
    <property type="entry name" value="EPS_sugtrans"/>
    <property type="match status" value="1"/>
</dbReference>
<evidence type="ECO:0000256" key="3">
    <source>
        <dbReference type="ARBA" id="ARBA00022679"/>
    </source>
</evidence>
<dbReference type="GO" id="GO:0016020">
    <property type="term" value="C:membrane"/>
    <property type="evidence" value="ECO:0007669"/>
    <property type="project" value="UniProtKB-SubCell"/>
</dbReference>
<evidence type="ECO:0000256" key="5">
    <source>
        <dbReference type="ARBA" id="ARBA00022989"/>
    </source>
</evidence>
<evidence type="ECO:0000259" key="8">
    <source>
        <dbReference type="Pfam" id="PF02397"/>
    </source>
</evidence>
<feature type="transmembrane region" description="Helical" evidence="7">
    <location>
        <begin position="47"/>
        <end position="69"/>
    </location>
</feature>
<evidence type="ECO:0000256" key="1">
    <source>
        <dbReference type="ARBA" id="ARBA00004141"/>
    </source>
</evidence>
<keyword evidence="4 7" id="KW-0812">Transmembrane</keyword>
<dbReference type="AlphaFoldDB" id="A0AAU9ETP9"/>
<dbReference type="InterPro" id="IPR017473">
    <property type="entry name" value="Undecaprenyl-P_gluc_Ptfrase"/>
</dbReference>
<comment type="subcellular location">
    <subcellularLocation>
        <location evidence="1">Membrane</location>
        <topology evidence="1">Multi-pass membrane protein</topology>
    </subcellularLocation>
</comment>
<keyword evidence="3" id="KW-0808">Transferase</keyword>
<feature type="transmembrane region" description="Helical" evidence="7">
    <location>
        <begin position="283"/>
        <end position="304"/>
    </location>
</feature>
<keyword evidence="6 7" id="KW-0472">Membrane</keyword>
<dbReference type="EMBL" id="AP028679">
    <property type="protein sequence ID" value="BEQ16509.1"/>
    <property type="molecule type" value="Genomic_DNA"/>
</dbReference>
<evidence type="ECO:0000313" key="9">
    <source>
        <dbReference type="EMBL" id="BEQ16509.1"/>
    </source>
</evidence>
<sequence>MFQQRLKFFRSILYLGDLVLVGLAWFGAYFLRFYLPILPVTKGIPPLGLYSMLLLLMLADFAVVMPLSGLYRRPWAGTGRALWPVLRAALVGVVVAVTLTWFLRPYDFSRLVFLHFFVLLAAGMLVYRPVLRRFWRRAYPENAGERVLIVGSAELAEQVAQNIKKNPVLGLSVVGFLSRDEAKVGRRVAGLRVLGSFAQVAQIVAQRHIQVVIIALPLSAHDDLPLVLEGLSQELVDVRIVPDLYRFMSLGSTVESFEGMPIIGLRGNRLEGWPRVLKRAMDVAGSLLFLTLFSPLMALIALGVKLSSPGPVLYRQRRMGLDGVDFQMLKFRTMRVGAESETGPVWASPDDPRRTRLGAILRRTSLDELPQFFNVLSGEMSLVGPRPERPELIASFRSQIPGYMLRHMVKAGITGWAQINGWRGNTDLNKRIEHDLYYIENWSLWFDIKIILLTPFRGLISPNAY</sequence>
<dbReference type="InterPro" id="IPR003362">
    <property type="entry name" value="Bact_transf"/>
</dbReference>
<dbReference type="GO" id="GO:0016780">
    <property type="term" value="F:phosphotransferase activity, for other substituted phosphate groups"/>
    <property type="evidence" value="ECO:0007669"/>
    <property type="project" value="TreeGrafter"/>
</dbReference>
<keyword evidence="10" id="KW-1185">Reference proteome</keyword>
<dbReference type="KEGG" id="dmp:FAK_35750"/>
<organism evidence="9 10">
    <name type="scientific">Desulfoferula mesophila</name>
    <dbReference type="NCBI Taxonomy" id="3058419"/>
    <lineage>
        <taxon>Bacteria</taxon>
        <taxon>Pseudomonadati</taxon>
        <taxon>Thermodesulfobacteriota</taxon>
        <taxon>Desulfarculia</taxon>
        <taxon>Desulfarculales</taxon>
        <taxon>Desulfarculaceae</taxon>
        <taxon>Desulfoferula</taxon>
    </lineage>
</organism>
<feature type="transmembrane region" description="Helical" evidence="7">
    <location>
        <begin position="81"/>
        <end position="102"/>
    </location>
</feature>
<dbReference type="PANTHER" id="PTHR30576:SF0">
    <property type="entry name" value="UNDECAPRENYL-PHOSPHATE N-ACETYLGALACTOSAMINYL 1-PHOSPHATE TRANSFERASE-RELATED"/>
    <property type="match status" value="1"/>
</dbReference>
<evidence type="ECO:0000256" key="6">
    <source>
        <dbReference type="ARBA" id="ARBA00023136"/>
    </source>
</evidence>
<comment type="similarity">
    <text evidence="2">Belongs to the bacterial sugar transferase family.</text>
</comment>
<dbReference type="Gene3D" id="3.40.50.720">
    <property type="entry name" value="NAD(P)-binding Rossmann-like Domain"/>
    <property type="match status" value="1"/>
</dbReference>
<dbReference type="RefSeq" id="WP_338602425.1">
    <property type="nucleotide sequence ID" value="NZ_AP028679.1"/>
</dbReference>
<reference evidence="10" key="1">
    <citation type="journal article" date="2023" name="Arch. Microbiol.">
        <title>Desulfoferula mesophilus gen. nov. sp. nov., a mesophilic sulfate-reducing bacterium isolated from a brackish lake sediment.</title>
        <authorList>
            <person name="Watanabe T."/>
            <person name="Yabe T."/>
            <person name="Tsuji J.M."/>
            <person name="Fukui M."/>
        </authorList>
    </citation>
    <scope>NUCLEOTIDE SEQUENCE [LARGE SCALE GENOMIC DNA]</scope>
    <source>
        <strain evidence="10">12FAK</strain>
    </source>
</reference>